<evidence type="ECO:0000256" key="1">
    <source>
        <dbReference type="ARBA" id="ARBA00004496"/>
    </source>
</evidence>
<evidence type="ECO:0000256" key="2">
    <source>
        <dbReference type="ARBA" id="ARBA00008061"/>
    </source>
</evidence>
<dbReference type="InterPro" id="IPR006047">
    <property type="entry name" value="GH13_cat_dom"/>
</dbReference>
<comment type="similarity">
    <text evidence="2">Belongs to the glycosyl hydrolase 13 family.</text>
</comment>
<dbReference type="SUPFAM" id="SSF51011">
    <property type="entry name" value="Glycosyl hydrolase domain"/>
    <property type="match status" value="1"/>
</dbReference>
<dbReference type="InterPro" id="IPR045857">
    <property type="entry name" value="O16G_dom_2"/>
</dbReference>
<dbReference type="Proteomes" id="UP000199017">
    <property type="component" value="Unassembled WGS sequence"/>
</dbReference>
<dbReference type="RefSeq" id="WP_091585888.1">
    <property type="nucleotide sequence ID" value="NZ_FNDU01000008.1"/>
</dbReference>
<dbReference type="InterPro" id="IPR013780">
    <property type="entry name" value="Glyco_hydro_b"/>
</dbReference>
<evidence type="ECO:0000313" key="6">
    <source>
        <dbReference type="EMBL" id="SDI47962.1"/>
    </source>
</evidence>
<dbReference type="FunFam" id="2.60.40.1180:FF:000007">
    <property type="entry name" value="Sucrose isomerase"/>
    <property type="match status" value="1"/>
</dbReference>
<organism evidence="6 7">
    <name type="scientific">Alteribacillus bidgolensis</name>
    <dbReference type="NCBI Taxonomy" id="930129"/>
    <lineage>
        <taxon>Bacteria</taxon>
        <taxon>Bacillati</taxon>
        <taxon>Bacillota</taxon>
        <taxon>Bacilli</taxon>
        <taxon>Bacillales</taxon>
        <taxon>Bacillaceae</taxon>
        <taxon>Alteribacillus</taxon>
    </lineage>
</organism>
<keyword evidence="3" id="KW-0378">Hydrolase</keyword>
<dbReference type="EMBL" id="FNDU01000008">
    <property type="protein sequence ID" value="SDI47962.1"/>
    <property type="molecule type" value="Genomic_DNA"/>
</dbReference>
<reference evidence="6 7" key="1">
    <citation type="submission" date="2016-10" db="EMBL/GenBank/DDBJ databases">
        <authorList>
            <person name="de Groot N.N."/>
        </authorList>
    </citation>
    <scope>NUCLEOTIDE SEQUENCE [LARGE SCALE GENOMIC DNA]</scope>
    <source>
        <strain evidence="7">P4B,CCM 7963,CECT 7998,DSM 25260,IBRC-M 10614,KCTC 13821</strain>
    </source>
</reference>
<comment type="subcellular location">
    <subcellularLocation>
        <location evidence="1">Cytoplasm</location>
    </subcellularLocation>
</comment>
<proteinExistence type="inferred from homology"/>
<dbReference type="OrthoDB" id="9805159at2"/>
<evidence type="ECO:0000256" key="4">
    <source>
        <dbReference type="ARBA" id="ARBA00023295"/>
    </source>
</evidence>
<dbReference type="Gene3D" id="3.90.400.10">
    <property type="entry name" value="Oligo-1,6-glucosidase, Domain 2"/>
    <property type="match status" value="1"/>
</dbReference>
<dbReference type="SUPFAM" id="SSF51445">
    <property type="entry name" value="(Trans)glycosidases"/>
    <property type="match status" value="1"/>
</dbReference>
<gene>
    <name evidence="6" type="ORF">SAMN05216352_10852</name>
</gene>
<dbReference type="SMART" id="SM00642">
    <property type="entry name" value="Aamy"/>
    <property type="match status" value="1"/>
</dbReference>
<dbReference type="GO" id="GO:0009313">
    <property type="term" value="P:oligosaccharide catabolic process"/>
    <property type="evidence" value="ECO:0007669"/>
    <property type="project" value="TreeGrafter"/>
</dbReference>
<evidence type="ECO:0000256" key="3">
    <source>
        <dbReference type="ARBA" id="ARBA00022801"/>
    </source>
</evidence>
<dbReference type="GO" id="GO:0004556">
    <property type="term" value="F:alpha-amylase activity"/>
    <property type="evidence" value="ECO:0007669"/>
    <property type="project" value="TreeGrafter"/>
</dbReference>
<dbReference type="InterPro" id="IPR017853">
    <property type="entry name" value="GH"/>
</dbReference>
<dbReference type="Gene3D" id="2.60.40.1180">
    <property type="entry name" value="Golgi alpha-mannosidase II"/>
    <property type="match status" value="1"/>
</dbReference>
<keyword evidence="4" id="KW-0326">Glycosidase</keyword>
<dbReference type="STRING" id="930129.SAMN05216352_10852"/>
<name>A0A1G8KX53_9BACI</name>
<dbReference type="Pfam" id="PF23915">
    <property type="entry name" value="SusG_C"/>
    <property type="match status" value="1"/>
</dbReference>
<evidence type="ECO:0000313" key="7">
    <source>
        <dbReference type="Proteomes" id="UP000199017"/>
    </source>
</evidence>
<dbReference type="Gene3D" id="3.20.20.80">
    <property type="entry name" value="Glycosidases"/>
    <property type="match status" value="1"/>
</dbReference>
<dbReference type="PANTHER" id="PTHR10357:SF178">
    <property type="entry name" value="OLIGO-1,6-GLUCOSIDASE 3-RELATED"/>
    <property type="match status" value="1"/>
</dbReference>
<dbReference type="CDD" id="cd11333">
    <property type="entry name" value="AmyAc_SI_OligoGlu_DGase"/>
    <property type="match status" value="1"/>
</dbReference>
<protein>
    <submittedName>
        <fullName evidence="6">Oligo-1,6-glucosidase/alpha-glucosidase</fullName>
    </submittedName>
</protein>
<evidence type="ECO:0000259" key="5">
    <source>
        <dbReference type="SMART" id="SM00642"/>
    </source>
</evidence>
<dbReference type="PANTHER" id="PTHR10357">
    <property type="entry name" value="ALPHA-AMYLASE FAMILY MEMBER"/>
    <property type="match status" value="1"/>
</dbReference>
<accession>A0A1G8KX53</accession>
<dbReference type="AlphaFoldDB" id="A0A1G8KX53"/>
<dbReference type="NCBIfam" id="NF008183">
    <property type="entry name" value="PRK10933.1"/>
    <property type="match status" value="1"/>
</dbReference>
<dbReference type="FunFam" id="3.90.400.10:FF:000002">
    <property type="entry name" value="Sucrose isomerase"/>
    <property type="match status" value="1"/>
</dbReference>
<feature type="domain" description="Glycosyl hydrolase family 13 catalytic" evidence="5">
    <location>
        <begin position="13"/>
        <end position="417"/>
    </location>
</feature>
<dbReference type="FunFam" id="3.20.20.80:FF:000064">
    <property type="entry name" value="Oligo-1,6-glucosidase"/>
    <property type="match status" value="2"/>
</dbReference>
<sequence>MYSKWWHQSVVYQIYPRSFYDSNNDGVGDLRGVIEKLDYFKELGIDVIWLSPVYKSPMDDNGYDISDYKGIAEQFGSMEDMDVLIQEADKIGIKIVMDLVINHTSDEHAWFMESKSSRENPKRDWYIWRDGKENGEPPNNLRSIFGGACWEYDETTQQYFFHSFSKRQPDLNWENPDVRNELYKMVNWWLDKGIGGFRVDAITFIKKPDEFKDLPADAYDGRVLVKPNHPGIGKYLSELNQETFSKYDIFTVAEAPGVTLDELPTFVGEDGYFDMLIQFDHVDLDLGEEGKWYKPKKWDLIDFKKAISNNQKAIQDNGWTALYLENHDQPRSIDRFIPEEDRGPAAGKMLATLYFFLKGTPFIYQGQEIGMTNVKYSSISEYDDIASIDQYQSALEEGYTEQEALSYIHKRSRDNSRTPMQWNDQINGGFTKGEPWLKTNSNYSFVNVNNNLKDTQSLFYYYKKLINLRKNSSYADIFTYGEFKEVMEEHPQVFAYTRTLQDKEVLVVASFSNEEVSIPLEKEARGVIISNYEDSTENLRSFILRPYESVVYDIK</sequence>
<dbReference type="InterPro" id="IPR056300">
    <property type="entry name" value="SusG-like_C"/>
</dbReference>
<keyword evidence="7" id="KW-1185">Reference proteome</keyword>
<dbReference type="Pfam" id="PF00128">
    <property type="entry name" value="Alpha-amylase"/>
    <property type="match status" value="1"/>
</dbReference>
<dbReference type="GO" id="GO:0005737">
    <property type="term" value="C:cytoplasm"/>
    <property type="evidence" value="ECO:0007669"/>
    <property type="project" value="UniProtKB-SubCell"/>
</dbReference>